<gene>
    <name evidence="1" type="ORF">D9757_005489</name>
</gene>
<accession>A0A8H5M9N7</accession>
<sequence length="510" mass="57811">MQSCLKFAPRPSRFILNSRRTTPQRVFTLLLLFLIISTTVFCDFAEPLQRKLILIFPSAQRLLPDWQIQESEIGTGPLISPPKPNTHSESIYVLSLPHRTDRRRRMESLRKYMGLSWTYINATSSSEEIVSRVLKNVGRLREAAILGRWELERVKNEKSGQRESEALDMQGIDDLQASSVTSSLSPSASLASAERVSQNLKLPFQWPSMFSPNPRSPGRSYSSLKTQILSFLSDFDIYSQEHDSTFSALVSKTYNKSEYLSHFLSDGGSALDVAVEHDTNLQLTGATRDFTLAPYSPYLPYHRILTPARVAVWNSHLNLLKRIVGEGHVAGSASLNRERHITIVLEDDIDMERDIRRRLRQVWKFLPEDWDIVFLGHCWSDESFHPQIRLSEESDLLPLQPLSRYNTIHPSHSPRCTHAYALSNSGASRLIAHLEYPPFAYSRAIDQAYAWLVMSERIKAYSVVGSVIVQVKTGVGGNGDVWHSEGVGEKVSTWNEELLEPAMGASYNDY</sequence>
<dbReference type="OrthoDB" id="47375at2759"/>
<evidence type="ECO:0000313" key="1">
    <source>
        <dbReference type="EMBL" id="KAF5385641.1"/>
    </source>
</evidence>
<protein>
    <recommendedName>
        <fullName evidence="3">Glycosyltransferase family 25 protein</fullName>
    </recommendedName>
</protein>
<organism evidence="1 2">
    <name type="scientific">Collybiopsis confluens</name>
    <dbReference type="NCBI Taxonomy" id="2823264"/>
    <lineage>
        <taxon>Eukaryota</taxon>
        <taxon>Fungi</taxon>
        <taxon>Dikarya</taxon>
        <taxon>Basidiomycota</taxon>
        <taxon>Agaricomycotina</taxon>
        <taxon>Agaricomycetes</taxon>
        <taxon>Agaricomycetidae</taxon>
        <taxon>Agaricales</taxon>
        <taxon>Marasmiineae</taxon>
        <taxon>Omphalotaceae</taxon>
        <taxon>Collybiopsis</taxon>
    </lineage>
</organism>
<name>A0A8H5M9N7_9AGAR</name>
<proteinExistence type="predicted"/>
<evidence type="ECO:0000313" key="2">
    <source>
        <dbReference type="Proteomes" id="UP000518752"/>
    </source>
</evidence>
<reference evidence="1 2" key="1">
    <citation type="journal article" date="2020" name="ISME J.">
        <title>Uncovering the hidden diversity of litter-decomposition mechanisms in mushroom-forming fungi.</title>
        <authorList>
            <person name="Floudas D."/>
            <person name="Bentzer J."/>
            <person name="Ahren D."/>
            <person name="Johansson T."/>
            <person name="Persson P."/>
            <person name="Tunlid A."/>
        </authorList>
    </citation>
    <scope>NUCLEOTIDE SEQUENCE [LARGE SCALE GENOMIC DNA]</scope>
    <source>
        <strain evidence="1 2">CBS 406.79</strain>
    </source>
</reference>
<comment type="caution">
    <text evidence="1">The sequence shown here is derived from an EMBL/GenBank/DDBJ whole genome shotgun (WGS) entry which is preliminary data.</text>
</comment>
<dbReference type="EMBL" id="JAACJN010000038">
    <property type="protein sequence ID" value="KAF5385641.1"/>
    <property type="molecule type" value="Genomic_DNA"/>
</dbReference>
<keyword evidence="2" id="KW-1185">Reference proteome</keyword>
<dbReference type="Proteomes" id="UP000518752">
    <property type="component" value="Unassembled WGS sequence"/>
</dbReference>
<evidence type="ECO:0008006" key="3">
    <source>
        <dbReference type="Google" id="ProtNLM"/>
    </source>
</evidence>
<dbReference type="AlphaFoldDB" id="A0A8H5M9N7"/>